<reference evidence="9" key="1">
    <citation type="submission" date="2016-11" db="EMBL/GenBank/DDBJ databases">
        <authorList>
            <person name="Varghese N."/>
            <person name="Submissions S."/>
        </authorList>
    </citation>
    <scope>NUCLEOTIDE SEQUENCE [LARGE SCALE GENOMIC DNA]</scope>
    <source>
        <strain evidence="9">DSM 24579</strain>
    </source>
</reference>
<dbReference type="RefSeq" id="WP_072878968.1">
    <property type="nucleotide sequence ID" value="NZ_FQVT01000004.1"/>
</dbReference>
<dbReference type="InterPro" id="IPR003154">
    <property type="entry name" value="S1/P1nuclease"/>
</dbReference>
<evidence type="ECO:0000256" key="4">
    <source>
        <dbReference type="ARBA" id="ARBA00022801"/>
    </source>
</evidence>
<dbReference type="AlphaFoldDB" id="A0A1M5GSI5"/>
<protein>
    <submittedName>
        <fullName evidence="8">S1/P1 Nuclease</fullName>
    </submittedName>
</protein>
<name>A0A1M5GSI5_SALEC</name>
<keyword evidence="5" id="KW-1015">Disulfide bond</keyword>
<dbReference type="PANTHER" id="PTHR33146:SF26">
    <property type="entry name" value="ENDONUCLEASE 4"/>
    <property type="match status" value="1"/>
</dbReference>
<dbReference type="GO" id="GO:0016788">
    <property type="term" value="F:hydrolase activity, acting on ester bonds"/>
    <property type="evidence" value="ECO:0007669"/>
    <property type="project" value="InterPro"/>
</dbReference>
<dbReference type="OrthoDB" id="267579at2"/>
<dbReference type="STRING" id="1073325.SAMN05444483_104291"/>
<dbReference type="GO" id="GO:0004519">
    <property type="term" value="F:endonuclease activity"/>
    <property type="evidence" value="ECO:0007669"/>
    <property type="project" value="UniProtKB-KW"/>
</dbReference>
<sequence>MKKILILSLMLLSINISFANLDNDWGKTGHRATGEIAENYLSKKAKKAVNKILNGQGLAFVANYADDIKSDPEFRKYSPWHYVNLAEGETEYNPETANPKGDLYQAIMKCKEVLKSKSATKKEKQFYLKMLVHFVGDLHQPFHVGRGADKGGNDIQVRWYKKGSNLHRVWDSEMLNSYQMSYTELAANSPDLSRKEIKAIEEGELIDWVYESKDLATKLYDSVEIGEKLGYKYMYNYLPTVLEQLQKGGIRLAKILNEIYG</sequence>
<dbReference type="GO" id="GO:0003676">
    <property type="term" value="F:nucleic acid binding"/>
    <property type="evidence" value="ECO:0007669"/>
    <property type="project" value="InterPro"/>
</dbReference>
<keyword evidence="7" id="KW-0732">Signal</keyword>
<gene>
    <name evidence="8" type="ORF">SAMN05444483_104291</name>
</gene>
<evidence type="ECO:0000313" key="8">
    <source>
        <dbReference type="EMBL" id="SHG06621.1"/>
    </source>
</evidence>
<keyword evidence="2" id="KW-0479">Metal-binding</keyword>
<keyword evidence="6" id="KW-0325">Glycoprotein</keyword>
<keyword evidence="4" id="KW-0378">Hydrolase</keyword>
<feature type="chain" id="PRO_5012183502" evidence="7">
    <location>
        <begin position="20"/>
        <end position="261"/>
    </location>
</feature>
<dbReference type="GO" id="GO:0046872">
    <property type="term" value="F:metal ion binding"/>
    <property type="evidence" value="ECO:0007669"/>
    <property type="project" value="UniProtKB-KW"/>
</dbReference>
<keyword evidence="9" id="KW-1185">Reference proteome</keyword>
<dbReference type="EMBL" id="FQVT01000004">
    <property type="protein sequence ID" value="SHG06621.1"/>
    <property type="molecule type" value="Genomic_DNA"/>
</dbReference>
<feature type="signal peptide" evidence="7">
    <location>
        <begin position="1"/>
        <end position="19"/>
    </location>
</feature>
<organism evidence="8 9">
    <name type="scientific">Salegentibacter echinorum</name>
    <dbReference type="NCBI Taxonomy" id="1073325"/>
    <lineage>
        <taxon>Bacteria</taxon>
        <taxon>Pseudomonadati</taxon>
        <taxon>Bacteroidota</taxon>
        <taxon>Flavobacteriia</taxon>
        <taxon>Flavobacteriales</taxon>
        <taxon>Flavobacteriaceae</taxon>
        <taxon>Salegentibacter</taxon>
    </lineage>
</organism>
<dbReference type="GO" id="GO:0006308">
    <property type="term" value="P:DNA catabolic process"/>
    <property type="evidence" value="ECO:0007669"/>
    <property type="project" value="InterPro"/>
</dbReference>
<evidence type="ECO:0000256" key="1">
    <source>
        <dbReference type="ARBA" id="ARBA00022722"/>
    </source>
</evidence>
<dbReference type="InterPro" id="IPR008947">
    <property type="entry name" value="PLipase_C/P1_nuclease_dom_sf"/>
</dbReference>
<evidence type="ECO:0000313" key="9">
    <source>
        <dbReference type="Proteomes" id="UP000183945"/>
    </source>
</evidence>
<evidence type="ECO:0000256" key="6">
    <source>
        <dbReference type="ARBA" id="ARBA00023180"/>
    </source>
</evidence>
<dbReference type="SUPFAM" id="SSF48537">
    <property type="entry name" value="Phospholipase C/P1 nuclease"/>
    <property type="match status" value="1"/>
</dbReference>
<dbReference type="Pfam" id="PF02265">
    <property type="entry name" value="S1-P1_nuclease"/>
    <property type="match status" value="1"/>
</dbReference>
<evidence type="ECO:0000256" key="2">
    <source>
        <dbReference type="ARBA" id="ARBA00022723"/>
    </source>
</evidence>
<dbReference type="PANTHER" id="PTHR33146">
    <property type="entry name" value="ENDONUCLEASE 4"/>
    <property type="match status" value="1"/>
</dbReference>
<evidence type="ECO:0000256" key="3">
    <source>
        <dbReference type="ARBA" id="ARBA00022759"/>
    </source>
</evidence>
<keyword evidence="3" id="KW-0255">Endonuclease</keyword>
<dbReference type="CDD" id="cd11010">
    <property type="entry name" value="S1-P1_nuclease"/>
    <property type="match status" value="1"/>
</dbReference>
<evidence type="ECO:0000256" key="5">
    <source>
        <dbReference type="ARBA" id="ARBA00023157"/>
    </source>
</evidence>
<keyword evidence="1" id="KW-0540">Nuclease</keyword>
<accession>A0A1M5GSI5</accession>
<evidence type="ECO:0000256" key="7">
    <source>
        <dbReference type="SAM" id="SignalP"/>
    </source>
</evidence>
<dbReference type="Proteomes" id="UP000183945">
    <property type="component" value="Unassembled WGS sequence"/>
</dbReference>
<dbReference type="Gene3D" id="1.10.575.10">
    <property type="entry name" value="P1 Nuclease"/>
    <property type="match status" value="1"/>
</dbReference>
<proteinExistence type="predicted"/>